<reference evidence="1" key="1">
    <citation type="submission" date="2019-02" db="EMBL/GenBank/DDBJ databases">
        <authorList>
            <person name="Gruber-Vodicka R. H."/>
            <person name="Seah K. B. B."/>
        </authorList>
    </citation>
    <scope>NUCLEOTIDE SEQUENCE</scope>
    <source>
        <strain evidence="1">BECK_BZ131</strain>
    </source>
</reference>
<evidence type="ECO:0000313" key="1">
    <source>
        <dbReference type="EMBL" id="VFJ73423.1"/>
    </source>
</evidence>
<name>A0A450TWH4_9GAMM</name>
<accession>A0A450TWH4</accession>
<protein>
    <recommendedName>
        <fullName evidence="2">DUF2442 domain-containing protein</fullName>
    </recommendedName>
</protein>
<dbReference type="EMBL" id="CAADFE010000050">
    <property type="protein sequence ID" value="VFJ73423.1"/>
    <property type="molecule type" value="Genomic_DNA"/>
</dbReference>
<dbReference type="AlphaFoldDB" id="A0A450TWH4"/>
<evidence type="ECO:0008006" key="2">
    <source>
        <dbReference type="Google" id="ProtNLM"/>
    </source>
</evidence>
<organism evidence="1">
    <name type="scientific">Candidatus Kentrum sp. FW</name>
    <dbReference type="NCBI Taxonomy" id="2126338"/>
    <lineage>
        <taxon>Bacteria</taxon>
        <taxon>Pseudomonadati</taxon>
        <taxon>Pseudomonadota</taxon>
        <taxon>Gammaproteobacteria</taxon>
        <taxon>Candidatus Kentrum</taxon>
    </lineage>
</organism>
<sequence length="86" mass="9809">MNTVMTNPESRLKVFRITDDEIIASLVDGRTISVPLVWSWRLSEATPEQRNHFEILGDEKASTGRISTRISAWRGCCPECLLHLPR</sequence>
<dbReference type="Gene3D" id="3.30.2020.40">
    <property type="entry name" value="Uncharacterised protein PF10387, DUF2442"/>
    <property type="match status" value="1"/>
</dbReference>
<dbReference type="InterPro" id="IPR018841">
    <property type="entry name" value="DUF2442"/>
</dbReference>
<dbReference type="Pfam" id="PF10387">
    <property type="entry name" value="DUF2442"/>
    <property type="match status" value="1"/>
</dbReference>
<gene>
    <name evidence="1" type="ORF">BECKFW1821C_GA0114237_10504</name>
</gene>
<proteinExistence type="predicted"/>